<feature type="compositionally biased region" description="Basic and acidic residues" evidence="1">
    <location>
        <begin position="8"/>
        <end position="29"/>
    </location>
</feature>
<evidence type="ECO:0000256" key="1">
    <source>
        <dbReference type="SAM" id="MobiDB-lite"/>
    </source>
</evidence>
<reference evidence="3" key="1">
    <citation type="journal article" date="2019" name="Int. J. Syst. Evol. Microbiol.">
        <title>The Global Catalogue of Microorganisms (GCM) 10K type strain sequencing project: providing services to taxonomists for standard genome sequencing and annotation.</title>
        <authorList>
            <consortium name="The Broad Institute Genomics Platform"/>
            <consortium name="The Broad Institute Genome Sequencing Center for Infectious Disease"/>
            <person name="Wu L."/>
            <person name="Ma J."/>
        </authorList>
    </citation>
    <scope>NUCLEOTIDE SEQUENCE [LARGE SCALE GENOMIC DNA]</scope>
    <source>
        <strain evidence="3">JCM 9371</strain>
    </source>
</reference>
<dbReference type="RefSeq" id="WP_378322628.1">
    <property type="nucleotide sequence ID" value="NZ_JBHTGP010000006.1"/>
</dbReference>
<organism evidence="2 3">
    <name type="scientific">Actinomadura fibrosa</name>
    <dbReference type="NCBI Taxonomy" id="111802"/>
    <lineage>
        <taxon>Bacteria</taxon>
        <taxon>Bacillati</taxon>
        <taxon>Actinomycetota</taxon>
        <taxon>Actinomycetes</taxon>
        <taxon>Streptosporangiales</taxon>
        <taxon>Thermomonosporaceae</taxon>
        <taxon>Actinomadura</taxon>
    </lineage>
</organism>
<proteinExistence type="predicted"/>
<protein>
    <recommendedName>
        <fullName evidence="4">DUF2795 domain-containing protein</fullName>
    </recommendedName>
</protein>
<evidence type="ECO:0008006" key="4">
    <source>
        <dbReference type="Google" id="ProtNLM"/>
    </source>
</evidence>
<accession>A0ABW2XI59</accession>
<feature type="region of interest" description="Disordered" evidence="1">
    <location>
        <begin position="1"/>
        <end position="34"/>
    </location>
</feature>
<dbReference type="EMBL" id="JBHTGP010000006">
    <property type="protein sequence ID" value="MFD0685540.1"/>
    <property type="molecule type" value="Genomic_DNA"/>
</dbReference>
<name>A0ABW2XI59_9ACTN</name>
<evidence type="ECO:0000313" key="2">
    <source>
        <dbReference type="EMBL" id="MFD0685540.1"/>
    </source>
</evidence>
<evidence type="ECO:0000313" key="3">
    <source>
        <dbReference type="Proteomes" id="UP001597063"/>
    </source>
</evidence>
<comment type="caution">
    <text evidence="2">The sequence shown here is derived from an EMBL/GenBank/DDBJ whole genome shotgun (WGS) entry which is preliminary data.</text>
</comment>
<gene>
    <name evidence="2" type="ORF">ACFQZM_13595</name>
</gene>
<sequence length="54" mass="6080">MTPQTRQDANELTRMDAVDAHPDVHRATESDEEQVLEELYGAPDSDGYFRGEDA</sequence>
<keyword evidence="3" id="KW-1185">Reference proteome</keyword>
<dbReference type="Proteomes" id="UP001597063">
    <property type="component" value="Unassembled WGS sequence"/>
</dbReference>